<protein>
    <recommendedName>
        <fullName evidence="1">Endoribonuclease Regnase 1/ZC3H12 C-terminal domain-containing protein</fullName>
    </recommendedName>
</protein>
<dbReference type="Proteomes" id="UP001432322">
    <property type="component" value="Unassembled WGS sequence"/>
</dbReference>
<dbReference type="InterPro" id="IPR040757">
    <property type="entry name" value="Regnase_1/ZC3H12_C"/>
</dbReference>
<proteinExistence type="predicted"/>
<gene>
    <name evidence="2" type="ORF">PFISCL1PPCAC_20006</name>
</gene>
<comment type="caution">
    <text evidence="2">The sequence shown here is derived from an EMBL/GenBank/DDBJ whole genome shotgun (WGS) entry which is preliminary data.</text>
</comment>
<accession>A0AAV5WDA1</accession>
<sequence>SHESLVRTTSLDPSMQLRVKQDASAIPYHMEHSQLIRNKSAPLDSPSLPTPSLYTPSNSIWGTAEHSVAPISSPQSNRSERERLAFHLSNVFPSSSVQAIMNSFPNENDPRKLCESILQLHRGFESPLMS</sequence>
<keyword evidence="3" id="KW-1185">Reference proteome</keyword>
<dbReference type="EMBL" id="BTSY01000005">
    <property type="protein sequence ID" value="GMT28709.1"/>
    <property type="molecule type" value="Genomic_DNA"/>
</dbReference>
<feature type="domain" description="Endoribonuclease Regnase 1/ZC3H12 C-terminal" evidence="1">
    <location>
        <begin position="79"/>
        <end position="119"/>
    </location>
</feature>
<organism evidence="2 3">
    <name type="scientific">Pristionchus fissidentatus</name>
    <dbReference type="NCBI Taxonomy" id="1538716"/>
    <lineage>
        <taxon>Eukaryota</taxon>
        <taxon>Metazoa</taxon>
        <taxon>Ecdysozoa</taxon>
        <taxon>Nematoda</taxon>
        <taxon>Chromadorea</taxon>
        <taxon>Rhabditida</taxon>
        <taxon>Rhabditina</taxon>
        <taxon>Diplogasteromorpha</taxon>
        <taxon>Diplogasteroidea</taxon>
        <taxon>Neodiplogasteridae</taxon>
        <taxon>Pristionchus</taxon>
    </lineage>
</organism>
<evidence type="ECO:0000313" key="3">
    <source>
        <dbReference type="Proteomes" id="UP001432322"/>
    </source>
</evidence>
<evidence type="ECO:0000313" key="2">
    <source>
        <dbReference type="EMBL" id="GMT28709.1"/>
    </source>
</evidence>
<dbReference type="AlphaFoldDB" id="A0AAV5WDA1"/>
<feature type="non-terminal residue" evidence="2">
    <location>
        <position position="130"/>
    </location>
</feature>
<dbReference type="Pfam" id="PF18561">
    <property type="entry name" value="Regnase_1_C"/>
    <property type="match status" value="1"/>
</dbReference>
<feature type="non-terminal residue" evidence="2">
    <location>
        <position position="1"/>
    </location>
</feature>
<evidence type="ECO:0000259" key="1">
    <source>
        <dbReference type="Pfam" id="PF18561"/>
    </source>
</evidence>
<reference evidence="2" key="1">
    <citation type="submission" date="2023-10" db="EMBL/GenBank/DDBJ databases">
        <title>Genome assembly of Pristionchus species.</title>
        <authorList>
            <person name="Yoshida K."/>
            <person name="Sommer R.J."/>
        </authorList>
    </citation>
    <scope>NUCLEOTIDE SEQUENCE</scope>
    <source>
        <strain evidence="2">RS5133</strain>
    </source>
</reference>
<name>A0AAV5WDA1_9BILA</name>